<dbReference type="RefSeq" id="WP_241037765.1">
    <property type="nucleotide sequence ID" value="NZ_BAAAJF010000005.1"/>
</dbReference>
<dbReference type="Pfam" id="PF11716">
    <property type="entry name" value="MDMPI_N"/>
    <property type="match status" value="1"/>
</dbReference>
<name>A0ABS9TFT0_9PSEU</name>
<dbReference type="SUPFAM" id="SSF109854">
    <property type="entry name" value="DinB/YfiT-like putative metalloenzymes"/>
    <property type="match status" value="1"/>
</dbReference>
<evidence type="ECO:0000313" key="3">
    <source>
        <dbReference type="Proteomes" id="UP001299970"/>
    </source>
</evidence>
<protein>
    <recommendedName>
        <fullName evidence="1">Mycothiol-dependent maleylpyruvate isomerase metal-binding domain-containing protein</fullName>
    </recommendedName>
</protein>
<comment type="caution">
    <text evidence="2">The sequence shown here is derived from an EMBL/GenBank/DDBJ whole genome shotgun (WGS) entry which is preliminary data.</text>
</comment>
<dbReference type="InterPro" id="IPR034660">
    <property type="entry name" value="DinB/YfiT-like"/>
</dbReference>
<sequence>MNATDLKEAAAVCAAVLGEAVDRDWSGPAGDLRMSVAETVAHVGDTLLWYAADAAAGPVELSTMDLRVRPETPPAGLLATVQAHAAVLAAVVTVTPVEGRGWHPAGLADASGFAAMGCDEILVHTADAAAGLGVSFTPDPALAARVVHRLFPWAPGHPDPWAVLLWCNGRAPLGERPRREGWRWHCAPLGEWDGSDPAA</sequence>
<keyword evidence="3" id="KW-1185">Reference proteome</keyword>
<organism evidence="2 3">
    <name type="scientific">Pseudonocardia alaniniphila</name>
    <dbReference type="NCBI Taxonomy" id="75291"/>
    <lineage>
        <taxon>Bacteria</taxon>
        <taxon>Bacillati</taxon>
        <taxon>Actinomycetota</taxon>
        <taxon>Actinomycetes</taxon>
        <taxon>Pseudonocardiales</taxon>
        <taxon>Pseudonocardiaceae</taxon>
        <taxon>Pseudonocardia</taxon>
    </lineage>
</organism>
<reference evidence="2 3" key="1">
    <citation type="submission" date="2022-03" db="EMBL/GenBank/DDBJ databases">
        <title>Pseudonocardia alaer sp. nov., a novel actinomycete isolated from reed forest soil.</title>
        <authorList>
            <person name="Wang L."/>
        </authorList>
    </citation>
    <scope>NUCLEOTIDE SEQUENCE [LARGE SCALE GENOMIC DNA]</scope>
    <source>
        <strain evidence="2 3">Y-16303</strain>
    </source>
</reference>
<dbReference type="InterPro" id="IPR024344">
    <property type="entry name" value="MDMPI_metal-binding"/>
</dbReference>
<accession>A0ABS9TFT0</accession>
<dbReference type="EMBL" id="JAKXMK010000013">
    <property type="protein sequence ID" value="MCH6167401.1"/>
    <property type="molecule type" value="Genomic_DNA"/>
</dbReference>
<dbReference type="Proteomes" id="UP001299970">
    <property type="component" value="Unassembled WGS sequence"/>
</dbReference>
<evidence type="ECO:0000313" key="2">
    <source>
        <dbReference type="EMBL" id="MCH6167401.1"/>
    </source>
</evidence>
<gene>
    <name evidence="2" type="ORF">MMF94_17080</name>
</gene>
<feature type="domain" description="Mycothiol-dependent maleylpyruvate isomerase metal-binding" evidence="1">
    <location>
        <begin position="8"/>
        <end position="129"/>
    </location>
</feature>
<evidence type="ECO:0000259" key="1">
    <source>
        <dbReference type="Pfam" id="PF11716"/>
    </source>
</evidence>
<proteinExistence type="predicted"/>